<keyword evidence="7" id="KW-0560">Oxidoreductase</keyword>
<dbReference type="InterPro" id="IPR016084">
    <property type="entry name" value="Haem_Oase-like_multi-hlx"/>
</dbReference>
<evidence type="ECO:0000256" key="6">
    <source>
        <dbReference type="ARBA" id="ARBA00022824"/>
    </source>
</evidence>
<feature type="transmembrane region" description="Helical" evidence="10">
    <location>
        <begin position="268"/>
        <end position="287"/>
    </location>
</feature>
<dbReference type="Proteomes" id="UP000694545">
    <property type="component" value="Unplaced"/>
</dbReference>
<comment type="subcellular location">
    <subcellularLocation>
        <location evidence="1">Endoplasmic reticulum</location>
    </subcellularLocation>
</comment>
<evidence type="ECO:0000256" key="10">
    <source>
        <dbReference type="SAM" id="Phobius"/>
    </source>
</evidence>
<dbReference type="Ensembl" id="ENSVKKT00000010635.1">
    <property type="protein sequence ID" value="ENSVKKP00000010381.1"/>
    <property type="gene ID" value="ENSVKKG00000007308.1"/>
</dbReference>
<feature type="compositionally biased region" description="Basic and acidic residues" evidence="9">
    <location>
        <begin position="7"/>
        <end position="20"/>
    </location>
</feature>
<keyword evidence="10" id="KW-1133">Transmembrane helix</keyword>
<dbReference type="AlphaFoldDB" id="A0A8D2JEC0"/>
<keyword evidence="10" id="KW-0472">Membrane</keyword>
<dbReference type="InterPro" id="IPR018207">
    <property type="entry name" value="Haem_oxygenase_CS"/>
</dbReference>
<dbReference type="PROSITE" id="PS00593">
    <property type="entry name" value="HEME_OXYGENASE"/>
    <property type="match status" value="1"/>
</dbReference>
<reference evidence="11" key="1">
    <citation type="submission" date="2025-08" db="UniProtKB">
        <authorList>
            <consortium name="Ensembl"/>
        </authorList>
    </citation>
    <scope>IDENTIFICATION</scope>
</reference>
<evidence type="ECO:0000256" key="4">
    <source>
        <dbReference type="ARBA" id="ARBA00022617"/>
    </source>
</evidence>
<evidence type="ECO:0000256" key="9">
    <source>
        <dbReference type="SAM" id="MobiDB-lite"/>
    </source>
</evidence>
<organism evidence="11 12">
    <name type="scientific">Varanus komodoensis</name>
    <name type="common">Komodo dragon</name>
    <dbReference type="NCBI Taxonomy" id="61221"/>
    <lineage>
        <taxon>Eukaryota</taxon>
        <taxon>Metazoa</taxon>
        <taxon>Chordata</taxon>
        <taxon>Craniata</taxon>
        <taxon>Vertebrata</taxon>
        <taxon>Euteleostomi</taxon>
        <taxon>Lepidosauria</taxon>
        <taxon>Squamata</taxon>
        <taxon>Bifurcata</taxon>
        <taxon>Unidentata</taxon>
        <taxon>Episquamata</taxon>
        <taxon>Toxicofera</taxon>
        <taxon>Anguimorpha</taxon>
        <taxon>Paleoanguimorpha</taxon>
        <taxon>Varanoidea</taxon>
        <taxon>Varanidae</taxon>
        <taxon>Varanus</taxon>
    </lineage>
</organism>
<dbReference type="Pfam" id="PF01126">
    <property type="entry name" value="Heme_oxygenase"/>
    <property type="match status" value="1"/>
</dbReference>
<dbReference type="GO" id="GO:0006788">
    <property type="term" value="P:heme oxidation"/>
    <property type="evidence" value="ECO:0007669"/>
    <property type="project" value="InterPro"/>
</dbReference>
<evidence type="ECO:0000256" key="3">
    <source>
        <dbReference type="ARBA" id="ARBA00012360"/>
    </source>
</evidence>
<dbReference type="GeneID" id="123028924"/>
<keyword evidence="6" id="KW-0256">Endoplasmic reticulum</keyword>
<evidence type="ECO:0000256" key="2">
    <source>
        <dbReference type="ARBA" id="ARBA00006134"/>
    </source>
</evidence>
<dbReference type="RefSeq" id="XP_044297217.1">
    <property type="nucleotide sequence ID" value="XM_044441282.1"/>
</dbReference>
<evidence type="ECO:0000313" key="12">
    <source>
        <dbReference type="Proteomes" id="UP000694545"/>
    </source>
</evidence>
<dbReference type="CDD" id="cd19165">
    <property type="entry name" value="HemeO"/>
    <property type="match status" value="1"/>
</dbReference>
<dbReference type="GO" id="GO:0020037">
    <property type="term" value="F:heme binding"/>
    <property type="evidence" value="ECO:0007669"/>
    <property type="project" value="TreeGrafter"/>
</dbReference>
<keyword evidence="4" id="KW-0349">Heme</keyword>
<feature type="region of interest" description="Disordered" evidence="9">
    <location>
        <begin position="1"/>
        <end position="20"/>
    </location>
</feature>
<evidence type="ECO:0000256" key="7">
    <source>
        <dbReference type="ARBA" id="ARBA00023002"/>
    </source>
</evidence>
<dbReference type="GO" id="GO:0006979">
    <property type="term" value="P:response to oxidative stress"/>
    <property type="evidence" value="ECO:0007669"/>
    <property type="project" value="TreeGrafter"/>
</dbReference>
<evidence type="ECO:0000313" key="11">
    <source>
        <dbReference type="Ensembl" id="ENSVKKP00000010381.1"/>
    </source>
</evidence>
<dbReference type="OMA" id="TEQLWFV"/>
<dbReference type="FunFam" id="1.20.910.10:FF:000001">
    <property type="entry name" value="Heme oxygenase 1"/>
    <property type="match status" value="1"/>
</dbReference>
<accession>A0A8D2JEC0</accession>
<evidence type="ECO:0000256" key="1">
    <source>
        <dbReference type="ARBA" id="ARBA00004240"/>
    </source>
</evidence>
<gene>
    <name evidence="11" type="primary">HMOX1</name>
</gene>
<protein>
    <recommendedName>
        <fullName evidence="3">heme oxygenase (biliverdin-producing)</fullName>
        <ecNumber evidence="3">1.14.14.18</ecNumber>
    </recommendedName>
</protein>
<name>A0A8D2JEC0_VARKO</name>
<dbReference type="SUPFAM" id="SSF48613">
    <property type="entry name" value="Heme oxygenase-like"/>
    <property type="match status" value="1"/>
</dbReference>
<comment type="similarity">
    <text evidence="2">Belongs to the heme oxygenase family.</text>
</comment>
<dbReference type="InterPro" id="IPR016053">
    <property type="entry name" value="Haem_Oase-like"/>
</dbReference>
<dbReference type="PANTHER" id="PTHR10720:SF1">
    <property type="entry name" value="HEME OXYGENASE 1"/>
    <property type="match status" value="1"/>
</dbReference>
<reference evidence="11" key="2">
    <citation type="submission" date="2025-09" db="UniProtKB">
        <authorList>
            <consortium name="Ensembl"/>
        </authorList>
    </citation>
    <scope>IDENTIFICATION</scope>
</reference>
<keyword evidence="12" id="KW-1185">Reference proteome</keyword>
<dbReference type="GO" id="GO:0004392">
    <property type="term" value="F:heme oxygenase (decyclizing) activity"/>
    <property type="evidence" value="ECO:0007669"/>
    <property type="project" value="UniProtKB-EC"/>
</dbReference>
<evidence type="ECO:0000256" key="8">
    <source>
        <dbReference type="ARBA" id="ARBA00023004"/>
    </source>
</evidence>
<dbReference type="Gene3D" id="1.20.910.10">
    <property type="entry name" value="Heme oxygenase-like"/>
    <property type="match status" value="1"/>
</dbReference>
<evidence type="ECO:0000256" key="5">
    <source>
        <dbReference type="ARBA" id="ARBA00022723"/>
    </source>
</evidence>
<dbReference type="GO" id="GO:0042167">
    <property type="term" value="P:heme catabolic process"/>
    <property type="evidence" value="ECO:0007669"/>
    <property type="project" value="TreeGrafter"/>
</dbReference>
<sequence>MAQRSEGMSRDLSEALKESTKEVHAEAESTEFMMSFQKGNVSLHEFKLYLASLYYIYLALEEESERNKDNSVYAPVYFPAELNRTTALEEDLEYFYGPTWRKEIQCHEATQKYVDRIHHVGQYEPELLVAHAYTRYLGDLSGGQILKKVAQKSLHLPSTGEGLSFFNFPGVTNISKFKQLYRARMNSLPMDSATEERILQEAKTSFLLNIEVFKELQRLVSQGRLLENGHLDQHEPELHARAVNRTHSPKKTDRAQMKHNNMLPSTPLLRWTLALLFLATTIAVGLYTM</sequence>
<keyword evidence="8" id="KW-0408">Iron</keyword>
<dbReference type="PRINTS" id="PR00088">
    <property type="entry name" value="HAEMOXYGNASE"/>
</dbReference>
<dbReference type="OrthoDB" id="652091at2759"/>
<dbReference type="GO" id="GO:0005783">
    <property type="term" value="C:endoplasmic reticulum"/>
    <property type="evidence" value="ECO:0007669"/>
    <property type="project" value="UniProtKB-SubCell"/>
</dbReference>
<dbReference type="EC" id="1.14.14.18" evidence="3"/>
<dbReference type="CTD" id="3162"/>
<keyword evidence="10" id="KW-0812">Transmembrane</keyword>
<keyword evidence="5" id="KW-0479">Metal-binding</keyword>
<dbReference type="GO" id="GO:0046872">
    <property type="term" value="F:metal ion binding"/>
    <property type="evidence" value="ECO:0007669"/>
    <property type="project" value="UniProtKB-KW"/>
</dbReference>
<proteinExistence type="inferred from homology"/>
<dbReference type="KEGG" id="vko:123028924"/>
<dbReference type="InterPro" id="IPR002051">
    <property type="entry name" value="Haem_Oase"/>
</dbReference>
<dbReference type="PANTHER" id="PTHR10720">
    <property type="entry name" value="HEME OXYGENASE"/>
    <property type="match status" value="1"/>
</dbReference>